<gene>
    <name evidence="1" type="ORF">RIB2604_00600600</name>
</gene>
<dbReference type="PANTHER" id="PTHR48079">
    <property type="entry name" value="PROTEIN YEEZ"/>
    <property type="match status" value="1"/>
</dbReference>
<reference evidence="1 2" key="1">
    <citation type="journal article" date="2016" name="DNA Res.">
        <title>Genome sequence of Aspergillus luchuensis NBRC 4314.</title>
        <authorList>
            <person name="Yamada O."/>
            <person name="Machida M."/>
            <person name="Hosoyama A."/>
            <person name="Goto M."/>
            <person name="Takahashi T."/>
            <person name="Futagami T."/>
            <person name="Yamagata Y."/>
            <person name="Takeuchi M."/>
            <person name="Kobayashi T."/>
            <person name="Koike H."/>
            <person name="Abe K."/>
            <person name="Asai K."/>
            <person name="Arita M."/>
            <person name="Fujita N."/>
            <person name="Fukuda K."/>
            <person name="Higa K."/>
            <person name="Horikawa H."/>
            <person name="Ishikawa T."/>
            <person name="Jinno K."/>
            <person name="Kato Y."/>
            <person name="Kirimura K."/>
            <person name="Mizutani O."/>
            <person name="Nakasone K."/>
            <person name="Sano M."/>
            <person name="Shiraishi Y."/>
            <person name="Tsukahara M."/>
            <person name="Gomi K."/>
        </authorList>
    </citation>
    <scope>NUCLEOTIDE SEQUENCE [LARGE SCALE GENOMIC DNA]</scope>
    <source>
        <strain evidence="1 2">RIB 2604</strain>
    </source>
</reference>
<dbReference type="AlphaFoldDB" id="A0A146F0K3"/>
<sequence>MAKIFLTGASGYIGGDVLYALKSALPACQYTVLLRDEAKAQKLSQAYPDVQIVLGDLDASSTLEQQAREADIVIREYPTSRHPLPLTNIGLFLLDTASSNHVKSAEAIARGLTAVERPRPGHWLQISGASVLSIPDIVASAFGEPSDKVYSDVDGADELRGLIQQYSAKRVVDNLILSLTPAANRPKTALIFPPIIYGRGRGPVNQRSIQIPELARVTMQRRGGIKVGKGEATWSNIHISDVSSIFVKLAEKALRGEEGDLWNENGLYFPGTGAITFGSISAQVAQEVKKLGLADSESVTEISHEEADSLTPHGGVLWGTNAQQVAQRAAKHLGWVPEGRTLEDEIPHTVLAEAQRLGLK</sequence>
<dbReference type="Gene3D" id="3.40.50.720">
    <property type="entry name" value="NAD(P)-binding Rossmann-like Domain"/>
    <property type="match status" value="1"/>
</dbReference>
<dbReference type="PANTHER" id="PTHR48079:SF8">
    <property type="entry name" value="NAD(P)-BINDING DOMAIN-CONTAINING PROTEIN"/>
    <property type="match status" value="1"/>
</dbReference>
<dbReference type="VEuPathDB" id="FungiDB:ASPFODRAFT_214600"/>
<proteinExistence type="predicted"/>
<dbReference type="EMBL" id="BCWF01000006">
    <property type="protein sequence ID" value="GAT19482.1"/>
    <property type="molecule type" value="Genomic_DNA"/>
</dbReference>
<name>A0A146F0K3_ASPKA</name>
<dbReference type="GO" id="GO:0005737">
    <property type="term" value="C:cytoplasm"/>
    <property type="evidence" value="ECO:0007669"/>
    <property type="project" value="TreeGrafter"/>
</dbReference>
<evidence type="ECO:0000313" key="2">
    <source>
        <dbReference type="Proteomes" id="UP000075230"/>
    </source>
</evidence>
<evidence type="ECO:0000313" key="1">
    <source>
        <dbReference type="EMBL" id="GAT19482.1"/>
    </source>
</evidence>
<dbReference type="InterPro" id="IPR036291">
    <property type="entry name" value="NAD(P)-bd_dom_sf"/>
</dbReference>
<dbReference type="SUPFAM" id="SSF51735">
    <property type="entry name" value="NAD(P)-binding Rossmann-fold domains"/>
    <property type="match status" value="1"/>
</dbReference>
<dbReference type="Proteomes" id="UP000075230">
    <property type="component" value="Unassembled WGS sequence"/>
</dbReference>
<accession>A0A146F0K3</accession>
<protein>
    <submittedName>
        <fullName evidence="1">NAD dependent epimerase/dehydratase family protein</fullName>
    </submittedName>
</protein>
<organism evidence="1 2">
    <name type="scientific">Aspergillus kawachii</name>
    <name type="common">White koji mold</name>
    <name type="synonym">Aspergillus awamori var. kawachi</name>
    <dbReference type="NCBI Taxonomy" id="1069201"/>
    <lineage>
        <taxon>Eukaryota</taxon>
        <taxon>Fungi</taxon>
        <taxon>Dikarya</taxon>
        <taxon>Ascomycota</taxon>
        <taxon>Pezizomycotina</taxon>
        <taxon>Eurotiomycetes</taxon>
        <taxon>Eurotiomycetidae</taxon>
        <taxon>Eurotiales</taxon>
        <taxon>Aspergillaceae</taxon>
        <taxon>Aspergillus</taxon>
        <taxon>Aspergillus subgen. Circumdati</taxon>
    </lineage>
</organism>
<dbReference type="InterPro" id="IPR051783">
    <property type="entry name" value="NAD(P)-dependent_oxidoreduct"/>
</dbReference>
<comment type="caution">
    <text evidence="1">The sequence shown here is derived from an EMBL/GenBank/DDBJ whole genome shotgun (WGS) entry which is preliminary data.</text>
</comment>
<reference evidence="2" key="2">
    <citation type="submission" date="2016-02" db="EMBL/GenBank/DDBJ databases">
        <title>Genome sequencing of Aspergillus luchuensis NBRC 4314.</title>
        <authorList>
            <person name="Yamada O."/>
        </authorList>
    </citation>
    <scope>NUCLEOTIDE SEQUENCE [LARGE SCALE GENOMIC DNA]</scope>
    <source>
        <strain evidence="2">RIB 2604</strain>
    </source>
</reference>
<dbReference type="GO" id="GO:0004029">
    <property type="term" value="F:aldehyde dehydrogenase (NAD+) activity"/>
    <property type="evidence" value="ECO:0007669"/>
    <property type="project" value="TreeGrafter"/>
</dbReference>